<reference evidence="9 10" key="1">
    <citation type="submission" date="2018-06" db="EMBL/GenBank/DDBJ databases">
        <authorList>
            <consortium name="Pathogen Informatics"/>
            <person name="Doyle S."/>
        </authorList>
    </citation>
    <scope>NUCLEOTIDE SEQUENCE [LARGE SCALE GENOMIC DNA]</scope>
    <source>
        <strain evidence="10">NCTC 10815</strain>
    </source>
</reference>
<feature type="binding site" evidence="8">
    <location>
        <begin position="184"/>
        <end position="187"/>
    </location>
    <ligand>
        <name>ATP</name>
        <dbReference type="ChEBI" id="CHEBI:30616"/>
    </ligand>
</feature>
<sequence>MEVIRTREALAAHIAKWKKQDKSIGFVPTMGYLHEGHMQLVKRAKAENDCVVMSVFVNPTQFGPNEDFDAYPRDEARDIATAEENHVDLLFMPSAEELYPEPLSMKPHVERRVAVLDGAERAGHFDGVVTVLMKLFHLMSPNRAYFGQKDAQQVAVVEGFVRDYFFPLTIVVVPTVREADGLAKSSRNVYLSKKERSEAPIIHQALLLGRQLIESGETNESVIVQAMTDKINSQKSHEKIAYLAIYSYPEFEAVHDWQAPLIIAAAVKYSKARLIDNELINKEEAIAHV</sequence>
<dbReference type="FunFam" id="3.40.50.620:FF:000013">
    <property type="entry name" value="Pantothenate synthetase"/>
    <property type="match status" value="1"/>
</dbReference>
<organism evidence="9 10">
    <name type="scientific">Listeria grayi</name>
    <name type="common">Listeria murrayi</name>
    <dbReference type="NCBI Taxonomy" id="1641"/>
    <lineage>
        <taxon>Bacteria</taxon>
        <taxon>Bacillati</taxon>
        <taxon>Bacillota</taxon>
        <taxon>Bacilli</taxon>
        <taxon>Bacillales</taxon>
        <taxon>Listeriaceae</taxon>
        <taxon>Listeria</taxon>
    </lineage>
</organism>
<dbReference type="NCBIfam" id="TIGR00018">
    <property type="entry name" value="panC"/>
    <property type="match status" value="1"/>
</dbReference>
<dbReference type="Pfam" id="PF02569">
    <property type="entry name" value="Pantoate_ligase"/>
    <property type="match status" value="1"/>
</dbReference>
<feature type="binding site" evidence="8">
    <location>
        <begin position="147"/>
        <end position="150"/>
    </location>
    <ligand>
        <name>ATP</name>
        <dbReference type="ChEBI" id="CHEBI:30616"/>
    </ligand>
</feature>
<feature type="binding site" evidence="8">
    <location>
        <position position="61"/>
    </location>
    <ligand>
        <name>beta-alanine</name>
        <dbReference type="ChEBI" id="CHEBI:57966"/>
    </ligand>
</feature>
<gene>
    <name evidence="8 9" type="primary">panC</name>
    <name evidence="9" type="ORF">NCTC10815_00011</name>
</gene>
<dbReference type="EC" id="6.3.2.1" evidence="8"/>
<dbReference type="Gene3D" id="3.30.1300.10">
    <property type="entry name" value="Pantoate-beta-alanine ligase, C-terminal domain"/>
    <property type="match status" value="1"/>
</dbReference>
<protein>
    <recommendedName>
        <fullName evidence="8">Pantothenate synthetase</fullName>
        <shortName evidence="8">PS</shortName>
        <ecNumber evidence="8">6.3.2.1</ecNumber>
    </recommendedName>
    <alternativeName>
        <fullName evidence="8">Pantoate--beta-alanine ligase</fullName>
    </alternativeName>
    <alternativeName>
        <fullName evidence="8">Pantoate-activating enzyme</fullName>
    </alternativeName>
</protein>
<evidence type="ECO:0000256" key="2">
    <source>
        <dbReference type="ARBA" id="ARBA00009256"/>
    </source>
</evidence>
<dbReference type="CDD" id="cd00560">
    <property type="entry name" value="PanC"/>
    <property type="match status" value="1"/>
</dbReference>
<comment type="subunit">
    <text evidence="8">Homodimer.</text>
</comment>
<dbReference type="HAMAP" id="MF_00158">
    <property type="entry name" value="PanC"/>
    <property type="match status" value="1"/>
</dbReference>
<dbReference type="PANTHER" id="PTHR21299:SF1">
    <property type="entry name" value="PANTOATE--BETA-ALANINE LIGASE"/>
    <property type="match status" value="1"/>
</dbReference>
<accession>A0A378M8S5</accession>
<feature type="binding site" evidence="8">
    <location>
        <position position="153"/>
    </location>
    <ligand>
        <name>(R)-pantoate</name>
        <dbReference type="ChEBI" id="CHEBI:15980"/>
    </ligand>
</feature>
<dbReference type="GO" id="GO:0005524">
    <property type="term" value="F:ATP binding"/>
    <property type="evidence" value="ECO:0007669"/>
    <property type="project" value="UniProtKB-KW"/>
</dbReference>
<comment type="catalytic activity">
    <reaction evidence="7 8">
        <text>(R)-pantoate + beta-alanine + ATP = (R)-pantothenate + AMP + diphosphate + H(+)</text>
        <dbReference type="Rhea" id="RHEA:10912"/>
        <dbReference type="ChEBI" id="CHEBI:15378"/>
        <dbReference type="ChEBI" id="CHEBI:15980"/>
        <dbReference type="ChEBI" id="CHEBI:29032"/>
        <dbReference type="ChEBI" id="CHEBI:30616"/>
        <dbReference type="ChEBI" id="CHEBI:33019"/>
        <dbReference type="ChEBI" id="CHEBI:57966"/>
        <dbReference type="ChEBI" id="CHEBI:456215"/>
        <dbReference type="EC" id="6.3.2.1"/>
    </reaction>
</comment>
<keyword evidence="8" id="KW-0963">Cytoplasm</keyword>
<dbReference type="SUPFAM" id="SSF52374">
    <property type="entry name" value="Nucleotidylyl transferase"/>
    <property type="match status" value="1"/>
</dbReference>
<dbReference type="PANTHER" id="PTHR21299">
    <property type="entry name" value="CYTIDYLATE KINASE/PANTOATE-BETA-ALANINE LIGASE"/>
    <property type="match status" value="1"/>
</dbReference>
<name>A0A378M8S5_LISGR</name>
<dbReference type="Proteomes" id="UP000254879">
    <property type="component" value="Unassembled WGS sequence"/>
</dbReference>
<keyword evidence="6 8" id="KW-0067">ATP-binding</keyword>
<keyword evidence="4 8" id="KW-0566">Pantothenate biosynthesis</keyword>
<feature type="binding site" evidence="8">
    <location>
        <position position="176"/>
    </location>
    <ligand>
        <name>ATP</name>
        <dbReference type="ChEBI" id="CHEBI:30616"/>
    </ligand>
</feature>
<comment type="pathway">
    <text evidence="1 8">Cofactor biosynthesis; (R)-pantothenate biosynthesis; (R)-pantothenate from (R)-pantoate and beta-alanine: step 1/1.</text>
</comment>
<dbReference type="InterPro" id="IPR014729">
    <property type="entry name" value="Rossmann-like_a/b/a_fold"/>
</dbReference>
<dbReference type="UniPathway" id="UPA00028">
    <property type="reaction ID" value="UER00005"/>
</dbReference>
<evidence type="ECO:0000256" key="8">
    <source>
        <dbReference type="HAMAP-Rule" id="MF_00158"/>
    </source>
</evidence>
<dbReference type="InterPro" id="IPR004821">
    <property type="entry name" value="Cyt_trans-like"/>
</dbReference>
<dbReference type="GO" id="GO:0015940">
    <property type="term" value="P:pantothenate biosynthetic process"/>
    <property type="evidence" value="ECO:0007669"/>
    <property type="project" value="UniProtKB-UniRule"/>
</dbReference>
<evidence type="ECO:0000256" key="3">
    <source>
        <dbReference type="ARBA" id="ARBA00022598"/>
    </source>
</evidence>
<evidence type="ECO:0000313" key="9">
    <source>
        <dbReference type="EMBL" id="STY42767.1"/>
    </source>
</evidence>
<evidence type="ECO:0000256" key="6">
    <source>
        <dbReference type="ARBA" id="ARBA00022840"/>
    </source>
</evidence>
<comment type="subcellular location">
    <subcellularLocation>
        <location evidence="8">Cytoplasm</location>
    </subcellularLocation>
</comment>
<dbReference type="GO" id="GO:0004592">
    <property type="term" value="F:pantoate-beta-alanine ligase activity"/>
    <property type="evidence" value="ECO:0007669"/>
    <property type="project" value="UniProtKB-UniRule"/>
</dbReference>
<comment type="similarity">
    <text evidence="2 8">Belongs to the pantothenate synthetase family.</text>
</comment>
<keyword evidence="5 8" id="KW-0547">Nucleotide-binding</keyword>
<feature type="binding site" evidence="8">
    <location>
        <begin position="30"/>
        <end position="37"/>
    </location>
    <ligand>
        <name>ATP</name>
        <dbReference type="ChEBI" id="CHEBI:30616"/>
    </ligand>
</feature>
<evidence type="ECO:0000256" key="4">
    <source>
        <dbReference type="ARBA" id="ARBA00022655"/>
    </source>
</evidence>
<evidence type="ECO:0000256" key="1">
    <source>
        <dbReference type="ARBA" id="ARBA00004990"/>
    </source>
</evidence>
<dbReference type="Gene3D" id="3.40.50.620">
    <property type="entry name" value="HUPs"/>
    <property type="match status" value="1"/>
</dbReference>
<dbReference type="EMBL" id="UGPG01000001">
    <property type="protein sequence ID" value="STY42767.1"/>
    <property type="molecule type" value="Genomic_DNA"/>
</dbReference>
<feature type="active site" description="Proton donor" evidence="8">
    <location>
        <position position="37"/>
    </location>
</feature>
<dbReference type="InterPro" id="IPR042176">
    <property type="entry name" value="Pantoate_ligase_C"/>
</dbReference>
<comment type="function">
    <text evidence="8">Catalyzes the condensation of pantoate with beta-alanine in an ATP-dependent reaction via a pantoyl-adenylate intermediate.</text>
</comment>
<keyword evidence="3 8" id="KW-0436">Ligase</keyword>
<evidence type="ECO:0000256" key="7">
    <source>
        <dbReference type="ARBA" id="ARBA00048258"/>
    </source>
</evidence>
<feature type="binding site" evidence="8">
    <location>
        <position position="61"/>
    </location>
    <ligand>
        <name>(R)-pantoate</name>
        <dbReference type="ChEBI" id="CHEBI:15980"/>
    </ligand>
</feature>
<evidence type="ECO:0000313" key="10">
    <source>
        <dbReference type="Proteomes" id="UP000254879"/>
    </source>
</evidence>
<evidence type="ECO:0000256" key="5">
    <source>
        <dbReference type="ARBA" id="ARBA00022741"/>
    </source>
</evidence>
<dbReference type="NCBIfam" id="TIGR00125">
    <property type="entry name" value="cyt_tran_rel"/>
    <property type="match status" value="1"/>
</dbReference>
<proteinExistence type="inferred from homology"/>
<dbReference type="GO" id="GO:0005829">
    <property type="term" value="C:cytosol"/>
    <property type="evidence" value="ECO:0007669"/>
    <property type="project" value="TreeGrafter"/>
</dbReference>
<dbReference type="RefSeq" id="WP_115345455.1">
    <property type="nucleotide sequence ID" value="NZ_UGPG01000001.1"/>
</dbReference>
<comment type="miscellaneous">
    <text evidence="8">The reaction proceeds by a bi uni uni bi ping pong mechanism.</text>
</comment>
<dbReference type="InterPro" id="IPR003721">
    <property type="entry name" value="Pantoate_ligase"/>
</dbReference>
<dbReference type="AlphaFoldDB" id="A0A378M8S5"/>